<comment type="caution">
    <text evidence="5">The sequence shown here is derived from an EMBL/GenBank/DDBJ whole genome shotgun (WGS) entry which is preliminary data.</text>
</comment>
<dbReference type="SUPFAM" id="SSF47413">
    <property type="entry name" value="lambda repressor-like DNA-binding domains"/>
    <property type="match status" value="1"/>
</dbReference>
<reference evidence="5 6" key="1">
    <citation type="journal article" date="2015" name="Genome Announc.">
        <title>Expanding the biotechnology potential of lactobacilli through comparative genomics of 213 strains and associated genera.</title>
        <authorList>
            <person name="Sun Z."/>
            <person name="Harris H.M."/>
            <person name="McCann A."/>
            <person name="Guo C."/>
            <person name="Argimon S."/>
            <person name="Zhang W."/>
            <person name="Yang X."/>
            <person name="Jeffery I.B."/>
            <person name="Cooney J.C."/>
            <person name="Kagawa T.F."/>
            <person name="Liu W."/>
            <person name="Song Y."/>
            <person name="Salvetti E."/>
            <person name="Wrobel A."/>
            <person name="Rasinkangas P."/>
            <person name="Parkhill J."/>
            <person name="Rea M.C."/>
            <person name="O'Sullivan O."/>
            <person name="Ritari J."/>
            <person name="Douillard F.P."/>
            <person name="Paul Ross R."/>
            <person name="Yang R."/>
            <person name="Briner A.E."/>
            <person name="Felis G.E."/>
            <person name="de Vos W.M."/>
            <person name="Barrangou R."/>
            <person name="Klaenhammer T.R."/>
            <person name="Caufield P.W."/>
            <person name="Cui Y."/>
            <person name="Zhang H."/>
            <person name="O'Toole P.W."/>
        </authorList>
    </citation>
    <scope>NUCLEOTIDE SEQUENCE [LARGE SCALE GENOMIC DNA]</scope>
    <source>
        <strain evidence="5 6">DSM 13343</strain>
    </source>
</reference>
<dbReference type="SMART" id="SM00530">
    <property type="entry name" value="HTH_XRE"/>
    <property type="match status" value="1"/>
</dbReference>
<protein>
    <submittedName>
        <fullName evidence="5">XRE family transcriptional regulator</fullName>
    </submittedName>
</protein>
<keyword evidence="3" id="KW-0804">Transcription</keyword>
<dbReference type="Proteomes" id="UP000051790">
    <property type="component" value="Unassembled WGS sequence"/>
</dbReference>
<evidence type="ECO:0000256" key="3">
    <source>
        <dbReference type="ARBA" id="ARBA00023163"/>
    </source>
</evidence>
<proteinExistence type="predicted"/>
<dbReference type="PANTHER" id="PTHR40661:SF3">
    <property type="entry name" value="FELS-1 PROPHAGE TRANSCRIPTIONAL REGULATOR"/>
    <property type="match status" value="1"/>
</dbReference>
<dbReference type="InterPro" id="IPR010982">
    <property type="entry name" value="Lambda_DNA-bd_dom_sf"/>
</dbReference>
<dbReference type="PROSITE" id="PS50943">
    <property type="entry name" value="HTH_CROC1"/>
    <property type="match status" value="1"/>
</dbReference>
<dbReference type="PANTHER" id="PTHR40661">
    <property type="match status" value="1"/>
</dbReference>
<sequence length="220" mass="24736">MILEATHMTIGKRIAALRKKRSWTQAMLSDKMSVSQSTVTMWENGKRAVSSEDTIKLATLFDVTTDYLLGLDDDMPANAVPITAAETVQIPVYGEIQAGVATLAEQNVIGQLDVKKDVVERYGYDNLFALKVRGESMNRKIINGHTAVFCKDIQPESGDIVAVMIDHEDATVKQFHETSIAVMFEPMSWDPSFKPYVFKKDEEQDFRILGRYIYDTSESI</sequence>
<dbReference type="Gene3D" id="2.10.109.10">
    <property type="entry name" value="Umud Fragment, subunit A"/>
    <property type="match status" value="1"/>
</dbReference>
<dbReference type="InterPro" id="IPR015927">
    <property type="entry name" value="Peptidase_S24_S26A/B/C"/>
</dbReference>
<dbReference type="CDD" id="cd06529">
    <property type="entry name" value="S24_LexA-like"/>
    <property type="match status" value="1"/>
</dbReference>
<keyword evidence="1" id="KW-0805">Transcription regulation</keyword>
<evidence type="ECO:0000313" key="6">
    <source>
        <dbReference type="Proteomes" id="UP000051790"/>
    </source>
</evidence>
<keyword evidence="2" id="KW-0238">DNA-binding</keyword>
<evidence type="ECO:0000256" key="2">
    <source>
        <dbReference type="ARBA" id="ARBA00023125"/>
    </source>
</evidence>
<dbReference type="InterPro" id="IPR036286">
    <property type="entry name" value="LexA/Signal_pep-like_sf"/>
</dbReference>
<evidence type="ECO:0000256" key="1">
    <source>
        <dbReference type="ARBA" id="ARBA00023015"/>
    </source>
</evidence>
<dbReference type="Pfam" id="PF01381">
    <property type="entry name" value="HTH_3"/>
    <property type="match status" value="1"/>
</dbReference>
<dbReference type="AlphaFoldDB" id="A0A0R1QKT4"/>
<evidence type="ECO:0000313" key="5">
    <source>
        <dbReference type="EMBL" id="KRL45089.1"/>
    </source>
</evidence>
<keyword evidence="6" id="KW-1185">Reference proteome</keyword>
<feature type="domain" description="HTH cro/C1-type" evidence="4">
    <location>
        <begin position="14"/>
        <end position="68"/>
    </location>
</feature>
<dbReference type="Pfam" id="PF00717">
    <property type="entry name" value="Peptidase_S24"/>
    <property type="match status" value="1"/>
</dbReference>
<dbReference type="InterPro" id="IPR001387">
    <property type="entry name" value="Cro/C1-type_HTH"/>
</dbReference>
<dbReference type="Gene3D" id="1.10.260.40">
    <property type="entry name" value="lambda repressor-like DNA-binding domains"/>
    <property type="match status" value="1"/>
</dbReference>
<evidence type="ECO:0000259" key="4">
    <source>
        <dbReference type="PROSITE" id="PS50943"/>
    </source>
</evidence>
<dbReference type="GO" id="GO:0003677">
    <property type="term" value="F:DNA binding"/>
    <property type="evidence" value="ECO:0007669"/>
    <property type="project" value="UniProtKB-KW"/>
</dbReference>
<accession>A0A0R1QKT4</accession>
<dbReference type="InterPro" id="IPR039418">
    <property type="entry name" value="LexA-like"/>
</dbReference>
<dbReference type="EMBL" id="AZEU01000134">
    <property type="protein sequence ID" value="KRL45089.1"/>
    <property type="molecule type" value="Genomic_DNA"/>
</dbReference>
<gene>
    <name evidence="5" type="ORF">FD01_GL000879</name>
</gene>
<dbReference type="SUPFAM" id="SSF51306">
    <property type="entry name" value="LexA/Signal peptidase"/>
    <property type="match status" value="1"/>
</dbReference>
<name>A0A0R1QKT4_9LACO</name>
<dbReference type="CDD" id="cd00093">
    <property type="entry name" value="HTH_XRE"/>
    <property type="match status" value="1"/>
</dbReference>
<dbReference type="PATRIC" id="fig|1423769.4.peg.940"/>
<organism evidence="5 6">
    <name type="scientific">Lacticaseibacillus manihotivorans DSM 13343 = JCM 12514</name>
    <dbReference type="NCBI Taxonomy" id="1423769"/>
    <lineage>
        <taxon>Bacteria</taxon>
        <taxon>Bacillati</taxon>
        <taxon>Bacillota</taxon>
        <taxon>Bacilli</taxon>
        <taxon>Lactobacillales</taxon>
        <taxon>Lactobacillaceae</taxon>
        <taxon>Lacticaseibacillus</taxon>
    </lineage>
</organism>